<keyword evidence="2" id="KW-0472">Membrane</keyword>
<dbReference type="OrthoDB" id="2408558at2759"/>
<dbReference type="Proteomes" id="UP000749646">
    <property type="component" value="Unassembled WGS sequence"/>
</dbReference>
<evidence type="ECO:0000256" key="2">
    <source>
        <dbReference type="SAM" id="Phobius"/>
    </source>
</evidence>
<gene>
    <name evidence="3" type="ORF">BGZ65_008215</name>
</gene>
<reference evidence="3" key="1">
    <citation type="journal article" date="2020" name="Fungal Divers.">
        <title>Resolving the Mortierellaceae phylogeny through synthesis of multi-gene phylogenetics and phylogenomics.</title>
        <authorList>
            <person name="Vandepol N."/>
            <person name="Liber J."/>
            <person name="Desiro A."/>
            <person name="Na H."/>
            <person name="Kennedy M."/>
            <person name="Barry K."/>
            <person name="Grigoriev I.V."/>
            <person name="Miller A.N."/>
            <person name="O'Donnell K."/>
            <person name="Stajich J.E."/>
            <person name="Bonito G."/>
        </authorList>
    </citation>
    <scope>NUCLEOTIDE SEQUENCE</scope>
    <source>
        <strain evidence="3">MES-2147</strain>
    </source>
</reference>
<feature type="compositionally biased region" description="Basic and acidic residues" evidence="1">
    <location>
        <begin position="61"/>
        <end position="71"/>
    </location>
</feature>
<keyword evidence="2" id="KW-0812">Transmembrane</keyword>
<comment type="caution">
    <text evidence="3">The sequence shown here is derived from an EMBL/GenBank/DDBJ whole genome shotgun (WGS) entry which is preliminary data.</text>
</comment>
<keyword evidence="2" id="KW-1133">Transmembrane helix</keyword>
<organism evidence="3 4">
    <name type="scientific">Modicella reniformis</name>
    <dbReference type="NCBI Taxonomy" id="1440133"/>
    <lineage>
        <taxon>Eukaryota</taxon>
        <taxon>Fungi</taxon>
        <taxon>Fungi incertae sedis</taxon>
        <taxon>Mucoromycota</taxon>
        <taxon>Mortierellomycotina</taxon>
        <taxon>Mortierellomycetes</taxon>
        <taxon>Mortierellales</taxon>
        <taxon>Mortierellaceae</taxon>
        <taxon>Modicella</taxon>
    </lineage>
</organism>
<dbReference type="AlphaFoldDB" id="A0A9P6LRV5"/>
<evidence type="ECO:0000313" key="4">
    <source>
        <dbReference type="Proteomes" id="UP000749646"/>
    </source>
</evidence>
<feature type="compositionally biased region" description="Low complexity" evidence="1">
    <location>
        <begin position="72"/>
        <end position="92"/>
    </location>
</feature>
<feature type="transmembrane region" description="Helical" evidence="2">
    <location>
        <begin position="30"/>
        <end position="47"/>
    </location>
</feature>
<name>A0A9P6LRV5_9FUNG</name>
<sequence>MEHPRHDLSCSYTCIPPQRVSGFAIFLSEYKWLLIVLAITLFTYFALEYPQWKAERVRQRTLKQENADKPDSSISSIDASTTQAPSSQSPPDNQISASWIPYLPFAVVLVSIKAFWEGLRQLVLRSLLVTEESGPFLISNTMKAAKWAVTEGPGYVRIKFLEPVHTLTILLWNSAVITIEETVVPVFTRFFILGYTTVKDPALKVFAWMQSAARIIVKVAVWFVAEILYNIAKALWKRLSVLGITLAHAVEITAHELAKDCRALVHYATKAATWSWEHLLPLSPKLHVLGAELYTLGEKAAKDAIEFLLPWCAQRIHTWIELTDKGLKKFLPWIAPKILKLVEATVENLVEFLPWFAQKTFTGVLQPVGEALVEVVRIIQSNPTLAAGVEELSLKVKKSCHSSLERLESVNWLILLETVMTDAFNATCRFTTSLKKVAITSYHYAQDPTEAIIIVRRHTTMVLQSTQKSIKVFMMDTVPNSYHDLVLAVEIVTPIVARAIEILVWFVCLLWQLVSWMSMTLLVKGQLALAWAHLHIGVPAKNFWDTKVLPGLRVAYAKVLEKYPVVAAAVRESQVRLTEVLRVVLAAVILTVIRIIDLLGKLIERIQEQLRSMEPQFEVAKAQIGMAADQIFLFLNDRIAAWTKDQKSD</sequence>
<keyword evidence="4" id="KW-1185">Reference proteome</keyword>
<feature type="region of interest" description="Disordered" evidence="1">
    <location>
        <begin position="61"/>
        <end position="92"/>
    </location>
</feature>
<evidence type="ECO:0000313" key="3">
    <source>
        <dbReference type="EMBL" id="KAF9924653.1"/>
    </source>
</evidence>
<proteinExistence type="predicted"/>
<dbReference type="EMBL" id="JAAAHW010010569">
    <property type="protein sequence ID" value="KAF9924653.1"/>
    <property type="molecule type" value="Genomic_DNA"/>
</dbReference>
<evidence type="ECO:0000256" key="1">
    <source>
        <dbReference type="SAM" id="MobiDB-lite"/>
    </source>
</evidence>
<accession>A0A9P6LRV5</accession>
<protein>
    <submittedName>
        <fullName evidence="3">Uncharacterized protein</fullName>
    </submittedName>
</protein>